<accession>B3FJG2</accession>
<keyword evidence="2" id="KW-1185">Reference proteome</keyword>
<evidence type="ECO:0000313" key="1">
    <source>
        <dbReference type="EMBL" id="ABY63128.1"/>
    </source>
</evidence>
<name>B3FJG2_BP201</name>
<reference evidence="1 2" key="1">
    <citation type="journal article" date="2008" name="Virology">
        <title>Characterization of Pseudomonas chlororaphis myovirus 201varphi2-1 via genomic sequencing, mass spectrometry, and electron microscopy.</title>
        <authorList>
            <person name="Thomas J.A."/>
            <person name="Rolando M.R."/>
            <person name="Carroll C.A."/>
            <person name="Shen P.S."/>
            <person name="Belnap D.M."/>
            <person name="Weintraub S.T."/>
            <person name="Serwer P."/>
            <person name="Hardies S.C."/>
        </authorList>
    </citation>
    <scope>NUCLEOTIDE SEQUENCE</scope>
</reference>
<dbReference type="RefSeq" id="YP_001957023.1">
    <property type="nucleotide sequence ID" value="NC_010821.1"/>
</dbReference>
<organismHost>
    <name type="scientific">Pseudomonas chlororaphis</name>
    <dbReference type="NCBI Taxonomy" id="587753"/>
</organismHost>
<dbReference type="EMBL" id="EU197055">
    <property type="protein sequence ID" value="ABY63128.1"/>
    <property type="molecule type" value="Genomic_DNA"/>
</dbReference>
<dbReference type="Proteomes" id="UP000002421">
    <property type="component" value="Segment"/>
</dbReference>
<proteinExistence type="predicted"/>
<protein>
    <submittedName>
        <fullName evidence="1">Uncharacterized protein</fullName>
    </submittedName>
</protein>
<dbReference type="KEGG" id="vg:6372463"/>
<sequence length="57" mass="6018">MGRNYIYIVTNENGISITVIAESADKANDFVELAGHEAVETREVGKAHPGCAAGIVD</sequence>
<organism evidence="1 2">
    <name type="scientific">Pseudomonas phage 201phi2-1</name>
    <name type="common">Pseudomonas chlororaphis phage 201phi2-1</name>
    <dbReference type="NCBI Taxonomy" id="198110"/>
    <lineage>
        <taxon>Viruses</taxon>
        <taxon>Duplodnaviria</taxon>
        <taxon>Heunggongvirae</taxon>
        <taxon>Uroviricota</taxon>
        <taxon>Caudoviricetes</taxon>
        <taxon>Chimalliviridae</taxon>
        <taxon>Serwervirus</taxon>
        <taxon>Serwervirus 201phi21</taxon>
    </lineage>
</organism>
<gene>
    <name evidence="1" type="ORF">201phi2-1p302</name>
</gene>
<evidence type="ECO:0000313" key="2">
    <source>
        <dbReference type="Proteomes" id="UP000002421"/>
    </source>
</evidence>